<dbReference type="AlphaFoldDB" id="A0AAD9AVT5"/>
<reference evidence="1" key="1">
    <citation type="submission" date="2023-01" db="EMBL/GenBank/DDBJ databases">
        <title>Colletotrichum chrysophilum M932 genome sequence.</title>
        <authorList>
            <person name="Baroncelli R."/>
        </authorList>
    </citation>
    <scope>NUCLEOTIDE SEQUENCE</scope>
    <source>
        <strain evidence="1">M932</strain>
    </source>
</reference>
<evidence type="ECO:0000313" key="1">
    <source>
        <dbReference type="EMBL" id="KAK1854742.1"/>
    </source>
</evidence>
<dbReference type="Proteomes" id="UP001243330">
    <property type="component" value="Unassembled WGS sequence"/>
</dbReference>
<accession>A0AAD9AVT5</accession>
<protein>
    <submittedName>
        <fullName evidence="1">Uncharacterized protein</fullName>
    </submittedName>
</protein>
<gene>
    <name evidence="1" type="ORF">CCHR01_02668</name>
</gene>
<organism evidence="1 2">
    <name type="scientific">Colletotrichum chrysophilum</name>
    <dbReference type="NCBI Taxonomy" id="1836956"/>
    <lineage>
        <taxon>Eukaryota</taxon>
        <taxon>Fungi</taxon>
        <taxon>Dikarya</taxon>
        <taxon>Ascomycota</taxon>
        <taxon>Pezizomycotina</taxon>
        <taxon>Sordariomycetes</taxon>
        <taxon>Hypocreomycetidae</taxon>
        <taxon>Glomerellales</taxon>
        <taxon>Glomerellaceae</taxon>
        <taxon>Colletotrichum</taxon>
        <taxon>Colletotrichum gloeosporioides species complex</taxon>
    </lineage>
</organism>
<evidence type="ECO:0000313" key="2">
    <source>
        <dbReference type="Proteomes" id="UP001243330"/>
    </source>
</evidence>
<keyword evidence="2" id="KW-1185">Reference proteome</keyword>
<name>A0AAD9AVT5_9PEZI</name>
<proteinExistence type="predicted"/>
<comment type="caution">
    <text evidence="1">The sequence shown here is derived from an EMBL/GenBank/DDBJ whole genome shotgun (WGS) entry which is preliminary data.</text>
</comment>
<sequence>MTQRCEAWCPCLTLKTAPIPARHHHSAFIQMLTSLPETLLQSRKCREQTAAALQVIRAPTRALSLSVSAQNASPQQWV</sequence>
<dbReference type="EMBL" id="JAQOWY010000032">
    <property type="protein sequence ID" value="KAK1854742.1"/>
    <property type="molecule type" value="Genomic_DNA"/>
</dbReference>